<dbReference type="InterPro" id="IPR002696">
    <property type="entry name" value="Membr_insert_effic_factor_YidD"/>
</dbReference>
<evidence type="ECO:0000313" key="3">
    <source>
        <dbReference type="Proteomes" id="UP000323707"/>
    </source>
</evidence>
<evidence type="ECO:0000256" key="1">
    <source>
        <dbReference type="HAMAP-Rule" id="MF_00386"/>
    </source>
</evidence>
<comment type="subcellular location">
    <subcellularLocation>
        <location evidence="1">Cell membrane</location>
        <topology evidence="1">Peripheral membrane protein</topology>
        <orientation evidence="1">Cytoplasmic side</orientation>
    </subcellularLocation>
</comment>
<name>A0A5M9QIK0_9HELI</name>
<dbReference type="PANTHER" id="PTHR33383">
    <property type="entry name" value="MEMBRANE PROTEIN INSERTION EFFICIENCY FACTOR-RELATED"/>
    <property type="match status" value="1"/>
</dbReference>
<keyword evidence="1" id="KW-0472">Membrane</keyword>
<dbReference type="HAMAP" id="MF_00386">
    <property type="entry name" value="UPF0161_YidD"/>
    <property type="match status" value="1"/>
</dbReference>
<comment type="function">
    <text evidence="1">Could be involved in insertion of integral membrane proteins into the membrane.</text>
</comment>
<dbReference type="GO" id="GO:0005886">
    <property type="term" value="C:plasma membrane"/>
    <property type="evidence" value="ECO:0007669"/>
    <property type="project" value="UniProtKB-SubCell"/>
</dbReference>
<reference evidence="2 3" key="1">
    <citation type="submission" date="2019-09" db="EMBL/GenBank/DDBJ databases">
        <title>Draft genome sequence of various Type strains from the CCUG.</title>
        <authorList>
            <person name="Pineiro-Iglesias B."/>
            <person name="Tunovic T."/>
            <person name="Unosson C."/>
            <person name="Inganas E."/>
            <person name="Ohlen M."/>
            <person name="Cardew S."/>
            <person name="Jensie-Markopoulos S."/>
            <person name="Salva-Serra F."/>
            <person name="Jaen-Luchoro D."/>
            <person name="Karlsson R."/>
            <person name="Svensson-Stadler L."/>
            <person name="Chun J."/>
            <person name="Moore E."/>
        </authorList>
    </citation>
    <scope>NUCLEOTIDE SEQUENCE [LARGE SCALE GENOMIC DNA]</scope>
    <source>
        <strain evidence="2 3">CCUG 32756T</strain>
    </source>
</reference>
<keyword evidence="1" id="KW-1003">Cell membrane</keyword>
<protein>
    <recommendedName>
        <fullName evidence="1">Putative membrane protein insertion efficiency factor</fullName>
    </recommendedName>
</protein>
<dbReference type="PANTHER" id="PTHR33383:SF1">
    <property type="entry name" value="MEMBRANE PROTEIN INSERTION EFFICIENCY FACTOR-RELATED"/>
    <property type="match status" value="1"/>
</dbReference>
<dbReference type="AlphaFoldDB" id="A0A5M9QIK0"/>
<comment type="caution">
    <text evidence="2">The sequence shown here is derived from an EMBL/GenBank/DDBJ whole genome shotgun (WGS) entry which is preliminary data.</text>
</comment>
<dbReference type="SMART" id="SM01234">
    <property type="entry name" value="Haemolytic"/>
    <property type="match status" value="1"/>
</dbReference>
<gene>
    <name evidence="2" type="primary">yidD</name>
    <name evidence="2" type="ORF">F4V45_07375</name>
</gene>
<accession>A0A5M9QIK0</accession>
<comment type="similarity">
    <text evidence="1">Belongs to the UPF0161 family.</text>
</comment>
<proteinExistence type="inferred from homology"/>
<dbReference type="Pfam" id="PF01809">
    <property type="entry name" value="YidD"/>
    <property type="match status" value="1"/>
</dbReference>
<dbReference type="Proteomes" id="UP000323707">
    <property type="component" value="Unassembled WGS sequence"/>
</dbReference>
<organism evidence="2 3">
    <name type="scientific">Helicobacter canis</name>
    <dbReference type="NCBI Taxonomy" id="29419"/>
    <lineage>
        <taxon>Bacteria</taxon>
        <taxon>Pseudomonadati</taxon>
        <taxon>Campylobacterota</taxon>
        <taxon>Epsilonproteobacteria</taxon>
        <taxon>Campylobacterales</taxon>
        <taxon>Helicobacteraceae</taxon>
        <taxon>Helicobacter</taxon>
    </lineage>
</organism>
<sequence>MMRYAKPNSLKKSIAFALWKSYKILLSPLLGSSCRFYPTCSHYAYLLLAHENLARALPKILYRLARCQPFSQGGIEYPTIKLRSIARLHLPARHIAPAHIGRICYWLIPAEAHRDAKSQDQISRYILIPHLGV</sequence>
<dbReference type="NCBIfam" id="TIGR00278">
    <property type="entry name" value="membrane protein insertion efficiency factor YidD"/>
    <property type="match status" value="1"/>
</dbReference>
<evidence type="ECO:0000313" key="2">
    <source>
        <dbReference type="EMBL" id="KAA8707686.1"/>
    </source>
</evidence>
<dbReference type="PROSITE" id="PS51257">
    <property type="entry name" value="PROKAR_LIPOPROTEIN"/>
    <property type="match status" value="1"/>
</dbReference>
<dbReference type="EMBL" id="VXKE01000021">
    <property type="protein sequence ID" value="KAA8707686.1"/>
    <property type="molecule type" value="Genomic_DNA"/>
</dbReference>